<evidence type="ECO:0000313" key="2">
    <source>
        <dbReference type="EMBL" id="SIQ72711.1"/>
    </source>
</evidence>
<dbReference type="Proteomes" id="UP000186235">
    <property type="component" value="Unassembled WGS sequence"/>
</dbReference>
<proteinExistence type="predicted"/>
<keyword evidence="1" id="KW-0812">Transmembrane</keyword>
<protein>
    <recommendedName>
        <fullName evidence="4">DUF2530 domain-containing protein</fullName>
    </recommendedName>
</protein>
<keyword evidence="3" id="KW-1185">Reference proteome</keyword>
<accession>A0A1N6V4C1</accession>
<evidence type="ECO:0000256" key="1">
    <source>
        <dbReference type="SAM" id="Phobius"/>
    </source>
</evidence>
<name>A0A1N6V4C1_9MICO</name>
<feature type="transmembrane region" description="Helical" evidence="1">
    <location>
        <begin position="66"/>
        <end position="86"/>
    </location>
</feature>
<sequence>MGVKKPARRYDARVPSVVTLLLHPERRRPDPASWRVDLRVVILAGMALWTVALVVCAVLLATGTLAPRAVATCAVGLALGALGLGWERRNRTRYRASADD</sequence>
<evidence type="ECO:0000313" key="3">
    <source>
        <dbReference type="Proteomes" id="UP000186235"/>
    </source>
</evidence>
<reference evidence="3" key="1">
    <citation type="submission" date="2017-01" db="EMBL/GenBank/DDBJ databases">
        <authorList>
            <person name="Varghese N."/>
            <person name="Submissions S."/>
        </authorList>
    </citation>
    <scope>NUCLEOTIDE SEQUENCE [LARGE SCALE GENOMIC DNA]</scope>
    <source>
        <strain evidence="3">3bp</strain>
    </source>
</reference>
<dbReference type="InterPro" id="IPR019681">
    <property type="entry name" value="DUF2530"/>
</dbReference>
<dbReference type="AlphaFoldDB" id="A0A1N6V4C1"/>
<evidence type="ECO:0008006" key="4">
    <source>
        <dbReference type="Google" id="ProtNLM"/>
    </source>
</evidence>
<keyword evidence="1" id="KW-0472">Membrane</keyword>
<organism evidence="2 3">
    <name type="scientific">Cellulosimicrobium aquatile</name>
    <dbReference type="NCBI Taxonomy" id="1612203"/>
    <lineage>
        <taxon>Bacteria</taxon>
        <taxon>Bacillati</taxon>
        <taxon>Actinomycetota</taxon>
        <taxon>Actinomycetes</taxon>
        <taxon>Micrococcales</taxon>
        <taxon>Promicromonosporaceae</taxon>
        <taxon>Cellulosimicrobium</taxon>
    </lineage>
</organism>
<dbReference type="Pfam" id="PF10745">
    <property type="entry name" value="DUF2530"/>
    <property type="match status" value="1"/>
</dbReference>
<gene>
    <name evidence="2" type="ORF">SAMN05518682_3422</name>
</gene>
<keyword evidence="1" id="KW-1133">Transmembrane helix</keyword>
<feature type="transmembrane region" description="Helical" evidence="1">
    <location>
        <begin position="36"/>
        <end position="60"/>
    </location>
</feature>
<dbReference type="EMBL" id="FTMI01000007">
    <property type="protein sequence ID" value="SIQ72711.1"/>
    <property type="molecule type" value="Genomic_DNA"/>
</dbReference>